<keyword evidence="12" id="KW-1185">Reference proteome</keyword>
<keyword evidence="4" id="KW-0808">Transferase</keyword>
<dbReference type="Proteomes" id="UP000639973">
    <property type="component" value="Unassembled WGS sequence"/>
</dbReference>
<dbReference type="Gene3D" id="3.30.565.10">
    <property type="entry name" value="Histidine kinase-like ATPase, C-terminal domain"/>
    <property type="match status" value="1"/>
</dbReference>
<evidence type="ECO:0000256" key="6">
    <source>
        <dbReference type="ARBA" id="ARBA00023012"/>
    </source>
</evidence>
<dbReference type="InterPro" id="IPR003661">
    <property type="entry name" value="HisK_dim/P_dom"/>
</dbReference>
<dbReference type="InterPro" id="IPR036890">
    <property type="entry name" value="HATPase_C_sf"/>
</dbReference>
<dbReference type="PROSITE" id="PS50110">
    <property type="entry name" value="RESPONSE_REGULATORY"/>
    <property type="match status" value="1"/>
</dbReference>
<dbReference type="InterPro" id="IPR005467">
    <property type="entry name" value="His_kinase_dom"/>
</dbReference>
<feature type="modified residue" description="4-aspartylphosphate" evidence="7">
    <location>
        <position position="115"/>
    </location>
</feature>
<evidence type="ECO:0000256" key="3">
    <source>
        <dbReference type="ARBA" id="ARBA00022553"/>
    </source>
</evidence>
<keyword evidence="3 7" id="KW-0597">Phosphoprotein</keyword>
<keyword evidence="5 11" id="KW-0418">Kinase</keyword>
<dbReference type="InterPro" id="IPR001789">
    <property type="entry name" value="Sig_transdc_resp-reg_receiver"/>
</dbReference>
<dbReference type="PROSITE" id="PS50109">
    <property type="entry name" value="HIS_KIN"/>
    <property type="match status" value="1"/>
</dbReference>
<comment type="catalytic activity">
    <reaction evidence="1">
        <text>ATP + protein L-histidine = ADP + protein N-phospho-L-histidine.</text>
        <dbReference type="EC" id="2.7.13.3"/>
    </reaction>
</comment>
<dbReference type="SUPFAM" id="SSF52172">
    <property type="entry name" value="CheY-like"/>
    <property type="match status" value="1"/>
</dbReference>
<feature type="coiled-coil region" evidence="8">
    <location>
        <begin position="199"/>
        <end position="236"/>
    </location>
</feature>
<dbReference type="CDD" id="cd00082">
    <property type="entry name" value="HisKA"/>
    <property type="match status" value="1"/>
</dbReference>
<evidence type="ECO:0000256" key="5">
    <source>
        <dbReference type="ARBA" id="ARBA00022777"/>
    </source>
</evidence>
<dbReference type="RefSeq" id="WP_268238930.1">
    <property type="nucleotide sequence ID" value="NZ_BMOL01000005.1"/>
</dbReference>
<comment type="caution">
    <text evidence="11">The sequence shown here is derived from an EMBL/GenBank/DDBJ whole genome shotgun (WGS) entry which is preliminary data.</text>
</comment>
<dbReference type="CDD" id="cd00075">
    <property type="entry name" value="HATPase"/>
    <property type="match status" value="1"/>
</dbReference>
<evidence type="ECO:0000256" key="1">
    <source>
        <dbReference type="ARBA" id="ARBA00000085"/>
    </source>
</evidence>
<feature type="domain" description="Response regulatory" evidence="10">
    <location>
        <begin position="63"/>
        <end position="180"/>
    </location>
</feature>
<evidence type="ECO:0000256" key="7">
    <source>
        <dbReference type="PROSITE-ProRule" id="PRU00169"/>
    </source>
</evidence>
<dbReference type="SMART" id="SM00448">
    <property type="entry name" value="REC"/>
    <property type="match status" value="1"/>
</dbReference>
<dbReference type="GO" id="GO:0016301">
    <property type="term" value="F:kinase activity"/>
    <property type="evidence" value="ECO:0007669"/>
    <property type="project" value="UniProtKB-KW"/>
</dbReference>
<dbReference type="InterPro" id="IPR003594">
    <property type="entry name" value="HATPase_dom"/>
</dbReference>
<name>A0ABQ2G5W9_9DEIO</name>
<dbReference type="InterPro" id="IPR036097">
    <property type="entry name" value="HisK_dim/P_sf"/>
</dbReference>
<dbReference type="EMBL" id="BMOL01000005">
    <property type="protein sequence ID" value="GGL77304.1"/>
    <property type="molecule type" value="Genomic_DNA"/>
</dbReference>
<dbReference type="Pfam" id="PF02518">
    <property type="entry name" value="HATPase_c"/>
    <property type="match status" value="1"/>
</dbReference>
<dbReference type="EC" id="2.7.13.3" evidence="2"/>
<proteinExistence type="predicted"/>
<dbReference type="Pfam" id="PF00512">
    <property type="entry name" value="HisKA"/>
    <property type="match status" value="1"/>
</dbReference>
<evidence type="ECO:0000259" key="10">
    <source>
        <dbReference type="PROSITE" id="PS50110"/>
    </source>
</evidence>
<dbReference type="InterPro" id="IPR050736">
    <property type="entry name" value="Sensor_HK_Regulatory"/>
</dbReference>
<dbReference type="Gene3D" id="1.10.287.130">
    <property type="match status" value="1"/>
</dbReference>
<organism evidence="11 12">
    <name type="scientific">Deinococcus aerolatus</name>
    <dbReference type="NCBI Taxonomy" id="522487"/>
    <lineage>
        <taxon>Bacteria</taxon>
        <taxon>Thermotogati</taxon>
        <taxon>Deinococcota</taxon>
        <taxon>Deinococci</taxon>
        <taxon>Deinococcales</taxon>
        <taxon>Deinococcaceae</taxon>
        <taxon>Deinococcus</taxon>
    </lineage>
</organism>
<evidence type="ECO:0000259" key="9">
    <source>
        <dbReference type="PROSITE" id="PS50109"/>
    </source>
</evidence>
<dbReference type="CDD" id="cd00156">
    <property type="entry name" value="REC"/>
    <property type="match status" value="1"/>
</dbReference>
<evidence type="ECO:0000256" key="2">
    <source>
        <dbReference type="ARBA" id="ARBA00012438"/>
    </source>
</evidence>
<feature type="domain" description="Histidine kinase" evidence="9">
    <location>
        <begin position="243"/>
        <end position="441"/>
    </location>
</feature>
<dbReference type="Gene3D" id="3.40.50.2300">
    <property type="match status" value="1"/>
</dbReference>
<dbReference type="InterPro" id="IPR004358">
    <property type="entry name" value="Sig_transdc_His_kin-like_C"/>
</dbReference>
<dbReference type="PANTHER" id="PTHR43711:SF28">
    <property type="entry name" value="SENSOR HISTIDINE KINASE YXDK"/>
    <property type="match status" value="1"/>
</dbReference>
<dbReference type="PANTHER" id="PTHR43711">
    <property type="entry name" value="TWO-COMPONENT HISTIDINE KINASE"/>
    <property type="match status" value="1"/>
</dbReference>
<evidence type="ECO:0000313" key="11">
    <source>
        <dbReference type="EMBL" id="GGL77304.1"/>
    </source>
</evidence>
<gene>
    <name evidence="11" type="ORF">GCM10010840_14090</name>
</gene>
<accession>A0ABQ2G5W9</accession>
<reference evidence="12" key="1">
    <citation type="journal article" date="2019" name="Int. J. Syst. Evol. Microbiol.">
        <title>The Global Catalogue of Microorganisms (GCM) 10K type strain sequencing project: providing services to taxonomists for standard genome sequencing and annotation.</title>
        <authorList>
            <consortium name="The Broad Institute Genomics Platform"/>
            <consortium name="The Broad Institute Genome Sequencing Center for Infectious Disease"/>
            <person name="Wu L."/>
            <person name="Ma J."/>
        </authorList>
    </citation>
    <scope>NUCLEOTIDE SEQUENCE [LARGE SCALE GENOMIC DNA]</scope>
    <source>
        <strain evidence="12">JCM 15442</strain>
    </source>
</reference>
<keyword evidence="6" id="KW-0902">Two-component regulatory system</keyword>
<evidence type="ECO:0000256" key="8">
    <source>
        <dbReference type="SAM" id="Coils"/>
    </source>
</evidence>
<dbReference type="PRINTS" id="PR00344">
    <property type="entry name" value="BCTRLSENSOR"/>
</dbReference>
<evidence type="ECO:0000256" key="4">
    <source>
        <dbReference type="ARBA" id="ARBA00022679"/>
    </source>
</evidence>
<dbReference type="Pfam" id="PF00072">
    <property type="entry name" value="Response_reg"/>
    <property type="match status" value="1"/>
</dbReference>
<evidence type="ECO:0000313" key="12">
    <source>
        <dbReference type="Proteomes" id="UP000639973"/>
    </source>
</evidence>
<protein>
    <recommendedName>
        <fullName evidence="2">histidine kinase</fullName>
        <ecNumber evidence="2">2.7.13.3</ecNumber>
    </recommendedName>
</protein>
<dbReference type="InterPro" id="IPR011006">
    <property type="entry name" value="CheY-like_superfamily"/>
</dbReference>
<dbReference type="SUPFAM" id="SSF47384">
    <property type="entry name" value="Homodimeric domain of signal transducing histidine kinase"/>
    <property type="match status" value="1"/>
</dbReference>
<dbReference type="SMART" id="SM00387">
    <property type="entry name" value="HATPase_c"/>
    <property type="match status" value="1"/>
</dbReference>
<dbReference type="SUPFAM" id="SSF55874">
    <property type="entry name" value="ATPase domain of HSP90 chaperone/DNA topoisomerase II/histidine kinase"/>
    <property type="match status" value="1"/>
</dbReference>
<dbReference type="SMART" id="SM00388">
    <property type="entry name" value="HisKA"/>
    <property type="match status" value="1"/>
</dbReference>
<sequence>MTGADLTGPEMAALDTTALNVTGPDAAGPEIASAAKADPALVAEAATVPRGSYRFPGPGETLNVLHLEDSELDHELVVMHLDGELPWPLQVSRVEDEAGFLAAITQNPPHLILSDYALPSYDGLSAYRAASTHLPRVPFIIVTGALGEEVAVDTLRQGVTDYILKQRLDRLAPTIRRAVAEVEARSSRERAEQEVLSLNRDLQARLIEVERLRNTAERQSQRLEVQARQLEEALNMQKTFLAETSHELRTPLTALHGYLRRAEREAGGSQTLLDAQRVAENMTRLVNDLLQLSRGELVQGIEMHFMNLGKVIAQVGRDYGVRADQGNTDTEIVGDPVRLSQVFMNLVTNAIRVSGSPELVHLESSLRPGEVEVRVVDRGPGVPDAIKPRIFDKFFRGKEAGSAGLGLTIAQQVVTSHGGTIDVIDTPGGGATFRVRLPLPDEEDE</sequence>
<keyword evidence="8" id="KW-0175">Coiled coil</keyword>